<reference evidence="1" key="1">
    <citation type="submission" date="2019-08" db="EMBL/GenBank/DDBJ databases">
        <title>The improved chromosome-level genome for the pearl oyster Pinctada fucata martensii using PacBio sequencing and Hi-C.</title>
        <authorList>
            <person name="Zheng Z."/>
        </authorList>
    </citation>
    <scope>NUCLEOTIDE SEQUENCE</scope>
    <source>
        <strain evidence="1">ZZ-2019</strain>
        <tissue evidence="1">Adductor muscle</tissue>
    </source>
</reference>
<dbReference type="Gene3D" id="1.10.287.950">
    <property type="entry name" value="Methyl-accepting chemotaxis protein"/>
    <property type="match status" value="1"/>
</dbReference>
<dbReference type="Proteomes" id="UP001186944">
    <property type="component" value="Unassembled WGS sequence"/>
</dbReference>
<organism evidence="1 2">
    <name type="scientific">Pinctada imbricata</name>
    <name type="common">Atlantic pearl-oyster</name>
    <name type="synonym">Pinctada martensii</name>
    <dbReference type="NCBI Taxonomy" id="66713"/>
    <lineage>
        <taxon>Eukaryota</taxon>
        <taxon>Metazoa</taxon>
        <taxon>Spiralia</taxon>
        <taxon>Lophotrochozoa</taxon>
        <taxon>Mollusca</taxon>
        <taxon>Bivalvia</taxon>
        <taxon>Autobranchia</taxon>
        <taxon>Pteriomorphia</taxon>
        <taxon>Pterioida</taxon>
        <taxon>Pterioidea</taxon>
        <taxon>Pteriidae</taxon>
        <taxon>Pinctada</taxon>
    </lineage>
</organism>
<sequence>MSRDDEARYGRACLLVLNVCPFTLRHVIDDYSLRHARSLSLCDFLEKNKDRLFHLYKRECCCGHKSNKTPMYQSQWDSLYNRNISTCLNGKRIDCPCKYDGKTSATANVMDVTLCCLVINNICPGVDIYHIKTIREIRNKLIHAEIARLDLLTFNRYMNRVETAVCELAKNVSTVLHTETLEMIDELKNRLMDPVELRELRNLIIDQKRFTDLEADVSNLADDLNQTRHEVAQISTSVIEATEKVTQISASVIETTEKVTQISASVSETTEKVTQISASVSETTEKMTQISASVSETTEKVTQIKDQTQRELSQMKARQGQEIKGELKEQLRPIQQESNGILNS</sequence>
<protein>
    <recommendedName>
        <fullName evidence="3">DZIP3-like HEPN domain-containing protein</fullName>
    </recommendedName>
</protein>
<dbReference type="SUPFAM" id="SSF58104">
    <property type="entry name" value="Methyl-accepting chemotaxis protein (MCP) signaling domain"/>
    <property type="match status" value="1"/>
</dbReference>
<dbReference type="EMBL" id="VSWD01000006">
    <property type="protein sequence ID" value="KAK3099786.1"/>
    <property type="molecule type" value="Genomic_DNA"/>
</dbReference>
<keyword evidence="2" id="KW-1185">Reference proteome</keyword>
<evidence type="ECO:0008006" key="3">
    <source>
        <dbReference type="Google" id="ProtNLM"/>
    </source>
</evidence>
<evidence type="ECO:0000313" key="1">
    <source>
        <dbReference type="EMBL" id="KAK3099786.1"/>
    </source>
</evidence>
<accession>A0AA89C8P4</accession>
<name>A0AA89C8P4_PINIB</name>
<proteinExistence type="predicted"/>
<gene>
    <name evidence="1" type="ORF">FSP39_009595</name>
</gene>
<evidence type="ECO:0000313" key="2">
    <source>
        <dbReference type="Proteomes" id="UP001186944"/>
    </source>
</evidence>
<dbReference type="AlphaFoldDB" id="A0AA89C8P4"/>
<comment type="caution">
    <text evidence="1">The sequence shown here is derived from an EMBL/GenBank/DDBJ whole genome shotgun (WGS) entry which is preliminary data.</text>
</comment>